<proteinExistence type="inferred from homology"/>
<keyword evidence="11" id="KW-0408">Iron</keyword>
<evidence type="ECO:0000256" key="1">
    <source>
        <dbReference type="ARBA" id="ARBA00001961"/>
    </source>
</evidence>
<dbReference type="GO" id="GO:0031418">
    <property type="term" value="F:L-ascorbic acid binding"/>
    <property type="evidence" value="ECO:0007669"/>
    <property type="project" value="UniProtKB-KW"/>
</dbReference>
<comment type="function">
    <text evidence="2">Catalyzes the post-translational formation of 4-hydroxyproline in -Xaa-Pro-Gly- sequences in collagens and other proteins.</text>
</comment>
<evidence type="ECO:0000256" key="2">
    <source>
        <dbReference type="ARBA" id="ARBA00002035"/>
    </source>
</evidence>
<evidence type="ECO:0000256" key="13">
    <source>
        <dbReference type="PROSITE-ProRule" id="PRU00339"/>
    </source>
</evidence>
<dbReference type="SUPFAM" id="SSF48452">
    <property type="entry name" value="TPR-like"/>
    <property type="match status" value="1"/>
</dbReference>
<dbReference type="EC" id="1.14.11.2" evidence="5"/>
<reference evidence="17" key="1">
    <citation type="submission" date="2025-08" db="UniProtKB">
        <authorList>
            <consortium name="RefSeq"/>
        </authorList>
    </citation>
    <scope>IDENTIFICATION</scope>
</reference>
<feature type="coiled-coil region" evidence="14">
    <location>
        <begin position="46"/>
        <end position="80"/>
    </location>
</feature>
<dbReference type="InterPro" id="IPR005123">
    <property type="entry name" value="Oxoglu/Fe-dep_dioxygenase_dom"/>
</dbReference>
<dbReference type="PANTHER" id="PTHR10869:SF244">
    <property type="entry name" value="PROLYL 4-HYDROXYLASE SUBUNIT ALPHA-2"/>
    <property type="match status" value="1"/>
</dbReference>
<dbReference type="InterPro" id="IPR044862">
    <property type="entry name" value="Pro_4_hyd_alph_FE2OG_OXY"/>
</dbReference>
<dbReference type="AlphaFoldDB" id="A0AB40ABQ2"/>
<dbReference type="InterPro" id="IPR019734">
    <property type="entry name" value="TPR_rpt"/>
</dbReference>
<dbReference type="RefSeq" id="XP_036675452.3">
    <property type="nucleotide sequence ID" value="XM_036819557.3"/>
</dbReference>
<evidence type="ECO:0000313" key="16">
    <source>
        <dbReference type="Proteomes" id="UP001652628"/>
    </source>
</evidence>
<dbReference type="InterPro" id="IPR045054">
    <property type="entry name" value="P4HA-like"/>
</dbReference>
<dbReference type="InterPro" id="IPR006620">
    <property type="entry name" value="Pro_4_hyd_alph"/>
</dbReference>
<comment type="similarity">
    <text evidence="4">Belongs to the P4HA family.</text>
</comment>
<dbReference type="Gene3D" id="6.10.140.1460">
    <property type="match status" value="1"/>
</dbReference>
<dbReference type="Pfam" id="PF08336">
    <property type="entry name" value="P4Ha_N"/>
    <property type="match status" value="1"/>
</dbReference>
<protein>
    <recommendedName>
        <fullName evidence="5">procollagen-proline 4-dioxygenase</fullName>
        <ecNumber evidence="5">1.14.11.2</ecNumber>
    </recommendedName>
</protein>
<keyword evidence="9" id="KW-0223">Dioxygenase</keyword>
<evidence type="ECO:0000256" key="6">
    <source>
        <dbReference type="ARBA" id="ARBA00022723"/>
    </source>
</evidence>
<dbReference type="PROSITE" id="PS50005">
    <property type="entry name" value="TPR"/>
    <property type="match status" value="1"/>
</dbReference>
<keyword evidence="6" id="KW-0479">Metal-binding</keyword>
<evidence type="ECO:0000256" key="11">
    <source>
        <dbReference type="ARBA" id="ARBA00023004"/>
    </source>
</evidence>
<keyword evidence="16" id="KW-1185">Reference proteome</keyword>
<dbReference type="GO" id="GO:0004656">
    <property type="term" value="F:procollagen-proline 4-dioxygenase activity"/>
    <property type="evidence" value="ECO:0007669"/>
    <property type="project" value="UniProtKB-EC"/>
</dbReference>
<dbReference type="PROSITE" id="PS51471">
    <property type="entry name" value="FE2OG_OXY"/>
    <property type="match status" value="1"/>
</dbReference>
<dbReference type="GO" id="GO:0005788">
    <property type="term" value="C:endoplasmic reticulum lumen"/>
    <property type="evidence" value="ECO:0007669"/>
    <property type="project" value="UniProtKB-SubCell"/>
</dbReference>
<gene>
    <name evidence="17" type="primary">LOC108008038</name>
</gene>
<evidence type="ECO:0000256" key="10">
    <source>
        <dbReference type="ARBA" id="ARBA00023002"/>
    </source>
</evidence>
<keyword evidence="8" id="KW-0847">Vitamin C</keyword>
<evidence type="ECO:0000256" key="14">
    <source>
        <dbReference type="SAM" id="Coils"/>
    </source>
</evidence>
<dbReference type="Gene3D" id="2.60.120.620">
    <property type="entry name" value="q2cbj1_9rhob like domain"/>
    <property type="match status" value="1"/>
</dbReference>
<evidence type="ECO:0000256" key="7">
    <source>
        <dbReference type="ARBA" id="ARBA00022824"/>
    </source>
</evidence>
<dbReference type="Pfam" id="PF13640">
    <property type="entry name" value="2OG-FeII_Oxy_3"/>
    <property type="match status" value="1"/>
</dbReference>
<feature type="domain" description="Fe2OG dioxygenase" evidence="15">
    <location>
        <begin position="407"/>
        <end position="520"/>
    </location>
</feature>
<dbReference type="SMART" id="SM00702">
    <property type="entry name" value="P4Hc"/>
    <property type="match status" value="1"/>
</dbReference>
<evidence type="ECO:0000256" key="8">
    <source>
        <dbReference type="ARBA" id="ARBA00022896"/>
    </source>
</evidence>
<name>A0AB40ABQ2_DROSZ</name>
<dbReference type="InterPro" id="IPR013547">
    <property type="entry name" value="P4H_N"/>
</dbReference>
<comment type="cofactor">
    <cofactor evidence="1">
        <name>L-ascorbate</name>
        <dbReference type="ChEBI" id="CHEBI:38290"/>
    </cofactor>
</comment>
<keyword evidence="7" id="KW-0256">Endoplasmic reticulum</keyword>
<keyword evidence="14" id="KW-0175">Coiled coil</keyword>
<comment type="subcellular location">
    <subcellularLocation>
        <location evidence="3">Endoplasmic reticulum lumen</location>
    </subcellularLocation>
</comment>
<evidence type="ECO:0000256" key="5">
    <source>
        <dbReference type="ARBA" id="ARBA00012269"/>
    </source>
</evidence>
<feature type="repeat" description="TPR" evidence="13">
    <location>
        <begin position="224"/>
        <end position="257"/>
    </location>
</feature>
<dbReference type="PANTHER" id="PTHR10869">
    <property type="entry name" value="PROLYL 4-HYDROXYLASE ALPHA SUBUNIT"/>
    <property type="match status" value="1"/>
</dbReference>
<accession>A0AB40ABQ2</accession>
<evidence type="ECO:0000256" key="4">
    <source>
        <dbReference type="ARBA" id="ARBA00006511"/>
    </source>
</evidence>
<dbReference type="Proteomes" id="UP001652628">
    <property type="component" value="Chromosome 3"/>
</dbReference>
<evidence type="ECO:0000313" key="17">
    <source>
        <dbReference type="RefSeq" id="XP_036675452.3"/>
    </source>
</evidence>
<sequence>MASKSKEWGRLPGYLLATLILSTVVLGKSPVEKSHSLSLVTMVPLLELERKLIDNLVNHAKALEEKLQTVRSQIPLMRSENEKGKLDAISYLSNPLNSFSLIRRLHQDWFQWRKFMEQPVGVSQMRNIDTWLEELPTKMDLWEACTGVVRIQRTYNLDLSDFIKGKINGKQYNSSMSCGDIFAVGHHLAKENRSAEAVQWLQEIPNRLQEEFLVVPKHLTVEEVEVLKLLAETHLKEEHYTKALVLLDNGLKIKPQDSTFLRLRRKTKNLLKKQPVPIPEKTKKKEVPVRDIYKLSCGGMIKKPSKLHCFYNFTTTAFLRLAPLKTEQIGLNPYVVLYHEVLSAREISMLINKAARNMKIATTYTVYPTKKNRGRTAKAYWFNKENNKLTRRITRRIQDMTGFDLTDSEELQVINYGIGGHYLTHSDYFNFASGNYTRKQTRQGAALGDRIATVLFYLTDVEQGGATVFVNVGYSIYPRAGTAIFWYNLNSDGNGDPLTKHAACPVIVGSKWVMTEWIRERRQIFIRPCLPSSKGTSPKS</sequence>
<organism evidence="16 17">
    <name type="scientific">Drosophila suzukii</name>
    <name type="common">Spotted-wing drosophila fruit fly</name>
    <dbReference type="NCBI Taxonomy" id="28584"/>
    <lineage>
        <taxon>Eukaryota</taxon>
        <taxon>Metazoa</taxon>
        <taxon>Ecdysozoa</taxon>
        <taxon>Arthropoda</taxon>
        <taxon>Hexapoda</taxon>
        <taxon>Insecta</taxon>
        <taxon>Pterygota</taxon>
        <taxon>Neoptera</taxon>
        <taxon>Endopterygota</taxon>
        <taxon>Diptera</taxon>
        <taxon>Brachycera</taxon>
        <taxon>Muscomorpha</taxon>
        <taxon>Ephydroidea</taxon>
        <taxon>Drosophilidae</taxon>
        <taxon>Drosophila</taxon>
        <taxon>Sophophora</taxon>
    </lineage>
</organism>
<dbReference type="InterPro" id="IPR011990">
    <property type="entry name" value="TPR-like_helical_dom_sf"/>
</dbReference>
<dbReference type="GeneID" id="108008038"/>
<keyword evidence="13" id="KW-0802">TPR repeat</keyword>
<evidence type="ECO:0000256" key="9">
    <source>
        <dbReference type="ARBA" id="ARBA00022964"/>
    </source>
</evidence>
<dbReference type="Gene3D" id="1.25.40.10">
    <property type="entry name" value="Tetratricopeptide repeat domain"/>
    <property type="match status" value="1"/>
</dbReference>
<keyword evidence="10" id="KW-0560">Oxidoreductase</keyword>
<dbReference type="GO" id="GO:0005506">
    <property type="term" value="F:iron ion binding"/>
    <property type="evidence" value="ECO:0007669"/>
    <property type="project" value="InterPro"/>
</dbReference>
<evidence type="ECO:0000256" key="3">
    <source>
        <dbReference type="ARBA" id="ARBA00004319"/>
    </source>
</evidence>
<keyword evidence="12" id="KW-0325">Glycoprotein</keyword>
<evidence type="ECO:0000256" key="12">
    <source>
        <dbReference type="ARBA" id="ARBA00023180"/>
    </source>
</evidence>
<evidence type="ECO:0000259" key="15">
    <source>
        <dbReference type="PROSITE" id="PS51471"/>
    </source>
</evidence>